<dbReference type="RefSeq" id="WP_358364747.1">
    <property type="nucleotide sequence ID" value="NZ_JBEZFP010000228.1"/>
</dbReference>
<dbReference type="PANTHER" id="PTHR28004:SF8">
    <property type="entry name" value="D-SERINE DEAMINASE"/>
    <property type="match status" value="1"/>
</dbReference>
<feature type="domain" description="D-serine dehydratase-like" evidence="4">
    <location>
        <begin position="312"/>
        <end position="408"/>
    </location>
</feature>
<dbReference type="Pfam" id="PF14031">
    <property type="entry name" value="D-ser_dehydrat"/>
    <property type="match status" value="1"/>
</dbReference>
<name>A0ABV3DWA3_9ACTN</name>
<reference evidence="5 6" key="1">
    <citation type="submission" date="2024-06" db="EMBL/GenBank/DDBJ databases">
        <title>The Natural Products Discovery Center: Release of the First 8490 Sequenced Strains for Exploring Actinobacteria Biosynthetic Diversity.</title>
        <authorList>
            <person name="Kalkreuter E."/>
            <person name="Kautsar S.A."/>
            <person name="Yang D."/>
            <person name="Bader C.D."/>
            <person name="Teijaro C.N."/>
            <person name="Fluegel L."/>
            <person name="Davis C.M."/>
            <person name="Simpson J.R."/>
            <person name="Lauterbach L."/>
            <person name="Steele A.D."/>
            <person name="Gui C."/>
            <person name="Meng S."/>
            <person name="Li G."/>
            <person name="Viehrig K."/>
            <person name="Ye F."/>
            <person name="Su P."/>
            <person name="Kiefer A.F."/>
            <person name="Nichols A."/>
            <person name="Cepeda A.J."/>
            <person name="Yan W."/>
            <person name="Fan B."/>
            <person name="Jiang Y."/>
            <person name="Adhikari A."/>
            <person name="Zheng C.-J."/>
            <person name="Schuster L."/>
            <person name="Cowan T.M."/>
            <person name="Smanski M.J."/>
            <person name="Chevrette M.G."/>
            <person name="De Carvalho L.P.S."/>
            <person name="Shen B."/>
        </authorList>
    </citation>
    <scope>NUCLEOTIDE SEQUENCE [LARGE SCALE GENOMIC DNA]</scope>
    <source>
        <strain evidence="5 6">NPDC048946</strain>
    </source>
</reference>
<evidence type="ECO:0000313" key="6">
    <source>
        <dbReference type="Proteomes" id="UP001551482"/>
    </source>
</evidence>
<evidence type="ECO:0000256" key="2">
    <source>
        <dbReference type="ARBA" id="ARBA00023239"/>
    </source>
</evidence>
<dbReference type="SUPFAM" id="SSF51419">
    <property type="entry name" value="PLP-binding barrel"/>
    <property type="match status" value="1"/>
</dbReference>
<organism evidence="5 6">
    <name type="scientific">Streptodolium elevatio</name>
    <dbReference type="NCBI Taxonomy" id="3157996"/>
    <lineage>
        <taxon>Bacteria</taxon>
        <taxon>Bacillati</taxon>
        <taxon>Actinomycetota</taxon>
        <taxon>Actinomycetes</taxon>
        <taxon>Kitasatosporales</taxon>
        <taxon>Streptomycetaceae</taxon>
        <taxon>Streptodolium</taxon>
    </lineage>
</organism>
<proteinExistence type="inferred from homology"/>
<feature type="region of interest" description="Disordered" evidence="3">
    <location>
        <begin position="1"/>
        <end position="25"/>
    </location>
</feature>
<dbReference type="GO" id="GO:0008784">
    <property type="term" value="F:alanine racemase activity"/>
    <property type="evidence" value="ECO:0007669"/>
    <property type="project" value="UniProtKB-EC"/>
</dbReference>
<accession>A0ABV3DWA3</accession>
<dbReference type="SMART" id="SM01119">
    <property type="entry name" value="D-ser_dehydrat"/>
    <property type="match status" value="1"/>
</dbReference>
<dbReference type="EMBL" id="JBEZFP010000228">
    <property type="protein sequence ID" value="MEU8140028.1"/>
    <property type="molecule type" value="Genomic_DNA"/>
</dbReference>
<dbReference type="InterPro" id="IPR042208">
    <property type="entry name" value="D-ser_dehydrat-like_sf"/>
</dbReference>
<gene>
    <name evidence="5" type="ORF">AB0C36_41870</name>
</gene>
<protein>
    <submittedName>
        <fullName evidence="5">Alanine racemase</fullName>
        <ecNumber evidence="5">5.1.1.1</ecNumber>
    </submittedName>
</protein>
<dbReference type="InterPro" id="IPR029066">
    <property type="entry name" value="PLP-binding_barrel"/>
</dbReference>
<keyword evidence="2" id="KW-0456">Lyase</keyword>
<comment type="caution">
    <text evidence="5">The sequence shown here is derived from an EMBL/GenBank/DDBJ whole genome shotgun (WGS) entry which is preliminary data.</text>
</comment>
<dbReference type="EC" id="5.1.1.1" evidence="5"/>
<evidence type="ECO:0000256" key="1">
    <source>
        <dbReference type="ARBA" id="ARBA00005323"/>
    </source>
</evidence>
<dbReference type="PANTHER" id="PTHR28004">
    <property type="entry name" value="ZGC:162816-RELATED"/>
    <property type="match status" value="1"/>
</dbReference>
<dbReference type="InterPro" id="IPR051466">
    <property type="entry name" value="D-amino_acid_metab_enzyme"/>
</dbReference>
<sequence>MSARDAADEPVGRPSAEDAESFGPFDKGLWATDSGGLTAEVLRGGELDLFSGPFAYPVMVARQSVLTANIATMSTYTRRHGVLFAPHGKTSMAPRLFADQLAAGAWGITVATANQALAARTFGVPRVFLANELLDGRALRWAAEQSAAGWEFVFYVDSPEGVGAAAEAVAAVPGGRLDVVVELGRPGGRTGCRSVAQAADLARSAAARPGLSVVGAAGYEGGLPDTEAVSAWLRDLAALGDAVADLVPQGRLPIVSAGGSAWFDAVVDVLGPLRDRRQVILRSGAYVSHDDGYYSRATPFRRHPEEGRLAGGLEVWAQVLSAPEPGLAVLGAGRRDVPFDIDLPTPLEVRGTDGVLRPAGDAAVVKLDDQHAYVETRGTALVPGEVVRLGISHPCTAFDKWRVIPVVDDEYRVVDVLRTYF</sequence>
<evidence type="ECO:0000313" key="5">
    <source>
        <dbReference type="EMBL" id="MEU8140028.1"/>
    </source>
</evidence>
<feature type="compositionally biased region" description="Basic and acidic residues" evidence="3">
    <location>
        <begin position="1"/>
        <end position="11"/>
    </location>
</feature>
<dbReference type="InterPro" id="IPR026956">
    <property type="entry name" value="D-ser_dehydrat-like_dom"/>
</dbReference>
<dbReference type="Gene3D" id="2.40.37.20">
    <property type="entry name" value="D-serine dehydratase-like domain"/>
    <property type="match status" value="1"/>
</dbReference>
<dbReference type="Pfam" id="PF01168">
    <property type="entry name" value="Ala_racemase_N"/>
    <property type="match status" value="1"/>
</dbReference>
<dbReference type="InterPro" id="IPR001608">
    <property type="entry name" value="Ala_racemase_N"/>
</dbReference>
<evidence type="ECO:0000256" key="3">
    <source>
        <dbReference type="SAM" id="MobiDB-lite"/>
    </source>
</evidence>
<evidence type="ECO:0000259" key="4">
    <source>
        <dbReference type="SMART" id="SM01119"/>
    </source>
</evidence>
<dbReference type="Gene3D" id="3.20.20.10">
    <property type="entry name" value="Alanine racemase"/>
    <property type="match status" value="1"/>
</dbReference>
<dbReference type="Proteomes" id="UP001551482">
    <property type="component" value="Unassembled WGS sequence"/>
</dbReference>
<comment type="similarity">
    <text evidence="1">Belongs to the DSD1 family.</text>
</comment>
<keyword evidence="5" id="KW-0413">Isomerase</keyword>
<keyword evidence="6" id="KW-1185">Reference proteome</keyword>